<comment type="function">
    <text evidence="1">Binds directly to 16S ribosomal RNA.</text>
</comment>
<reference evidence="7" key="1">
    <citation type="submission" date="2019-08" db="EMBL/GenBank/DDBJ databases">
        <authorList>
            <person name="Kucharzyk K."/>
            <person name="Murdoch R.W."/>
            <person name="Higgins S."/>
            <person name="Loffler F."/>
        </authorList>
    </citation>
    <scope>NUCLEOTIDE SEQUENCE</scope>
</reference>
<dbReference type="NCBIfam" id="TIGR00029">
    <property type="entry name" value="S20"/>
    <property type="match status" value="1"/>
</dbReference>
<evidence type="ECO:0000256" key="6">
    <source>
        <dbReference type="ARBA" id="ARBA00023274"/>
    </source>
</evidence>
<dbReference type="SUPFAM" id="SSF46992">
    <property type="entry name" value="Ribosomal protein S20"/>
    <property type="match status" value="1"/>
</dbReference>
<dbReference type="GO" id="GO:0005829">
    <property type="term" value="C:cytosol"/>
    <property type="evidence" value="ECO:0007669"/>
    <property type="project" value="TreeGrafter"/>
</dbReference>
<gene>
    <name evidence="7" type="primary">rpsT_20</name>
    <name evidence="7" type="ORF">SDC9_64565</name>
</gene>
<evidence type="ECO:0000256" key="4">
    <source>
        <dbReference type="ARBA" id="ARBA00022884"/>
    </source>
</evidence>
<comment type="similarity">
    <text evidence="2">Belongs to the bacterial ribosomal protein bS20 family.</text>
</comment>
<accession>A0A644XPT5</accession>
<keyword evidence="3" id="KW-0699">rRNA-binding</keyword>
<dbReference type="GO" id="GO:0006412">
    <property type="term" value="P:translation"/>
    <property type="evidence" value="ECO:0007669"/>
    <property type="project" value="InterPro"/>
</dbReference>
<dbReference type="PANTHER" id="PTHR33398">
    <property type="entry name" value="30S RIBOSOMAL PROTEIN S20"/>
    <property type="match status" value="1"/>
</dbReference>
<dbReference type="Pfam" id="PF01649">
    <property type="entry name" value="Ribosomal_S20p"/>
    <property type="match status" value="1"/>
</dbReference>
<evidence type="ECO:0000256" key="2">
    <source>
        <dbReference type="ARBA" id="ARBA00007634"/>
    </source>
</evidence>
<dbReference type="HAMAP" id="MF_00500">
    <property type="entry name" value="Ribosomal_bS20"/>
    <property type="match status" value="1"/>
</dbReference>
<dbReference type="FunFam" id="1.20.58.110:FF:000001">
    <property type="entry name" value="30S ribosomal protein S20"/>
    <property type="match status" value="1"/>
</dbReference>
<dbReference type="AlphaFoldDB" id="A0A644XPT5"/>
<organism evidence="7">
    <name type="scientific">bioreactor metagenome</name>
    <dbReference type="NCBI Taxonomy" id="1076179"/>
    <lineage>
        <taxon>unclassified sequences</taxon>
        <taxon>metagenomes</taxon>
        <taxon>ecological metagenomes</taxon>
    </lineage>
</organism>
<evidence type="ECO:0000256" key="3">
    <source>
        <dbReference type="ARBA" id="ARBA00022730"/>
    </source>
</evidence>
<dbReference type="PANTHER" id="PTHR33398:SF1">
    <property type="entry name" value="SMALL RIBOSOMAL SUBUNIT PROTEIN BS20C"/>
    <property type="match status" value="1"/>
</dbReference>
<dbReference type="InterPro" id="IPR036510">
    <property type="entry name" value="Ribosomal_bS20_sf"/>
</dbReference>
<sequence length="89" mass="9667">MILANIKSAIKRVKVTEKQTLRNRAAKSEMKTTIRRFDEAMQSGDAAATDKAYLTAVSTVDHAAAKGMIHKNAAARKKAQLAKKRAAAQ</sequence>
<dbReference type="Gene3D" id="1.20.58.110">
    <property type="entry name" value="Ribosomal protein S20"/>
    <property type="match status" value="1"/>
</dbReference>
<protein>
    <submittedName>
        <fullName evidence="7">30S ribosomal protein S20</fullName>
    </submittedName>
</protein>
<comment type="caution">
    <text evidence="7">The sequence shown here is derived from an EMBL/GenBank/DDBJ whole genome shotgun (WGS) entry which is preliminary data.</text>
</comment>
<name>A0A644XPT5_9ZZZZ</name>
<evidence type="ECO:0000256" key="1">
    <source>
        <dbReference type="ARBA" id="ARBA00003134"/>
    </source>
</evidence>
<evidence type="ECO:0000313" key="7">
    <source>
        <dbReference type="EMBL" id="MPM18159.1"/>
    </source>
</evidence>
<keyword evidence="4" id="KW-0694">RNA-binding</keyword>
<dbReference type="GO" id="GO:0015935">
    <property type="term" value="C:small ribosomal subunit"/>
    <property type="evidence" value="ECO:0007669"/>
    <property type="project" value="TreeGrafter"/>
</dbReference>
<dbReference type="GO" id="GO:0070181">
    <property type="term" value="F:small ribosomal subunit rRNA binding"/>
    <property type="evidence" value="ECO:0007669"/>
    <property type="project" value="TreeGrafter"/>
</dbReference>
<dbReference type="EMBL" id="VSSQ01002931">
    <property type="protein sequence ID" value="MPM18159.1"/>
    <property type="molecule type" value="Genomic_DNA"/>
</dbReference>
<keyword evidence="5 7" id="KW-0689">Ribosomal protein</keyword>
<proteinExistence type="inferred from homology"/>
<dbReference type="InterPro" id="IPR002583">
    <property type="entry name" value="Ribosomal_bS20"/>
</dbReference>
<evidence type="ECO:0000256" key="5">
    <source>
        <dbReference type="ARBA" id="ARBA00022980"/>
    </source>
</evidence>
<dbReference type="GO" id="GO:0003735">
    <property type="term" value="F:structural constituent of ribosome"/>
    <property type="evidence" value="ECO:0007669"/>
    <property type="project" value="InterPro"/>
</dbReference>
<keyword evidence="6" id="KW-0687">Ribonucleoprotein</keyword>